<dbReference type="GO" id="GO:0071008">
    <property type="term" value="C:U2-type post-mRNA release spliceosomal complex"/>
    <property type="evidence" value="ECO:0007669"/>
    <property type="project" value="TreeGrafter"/>
</dbReference>
<gene>
    <name evidence="3" type="ORF">J437_LFUL006733</name>
</gene>
<feature type="domain" description="G-patch" evidence="2">
    <location>
        <begin position="1"/>
        <end position="36"/>
    </location>
</feature>
<protein>
    <recommendedName>
        <fullName evidence="2">G-patch domain-containing protein</fullName>
    </recommendedName>
</protein>
<dbReference type="EMBL" id="KZ308267">
    <property type="protein sequence ID" value="KAG8226104.1"/>
    <property type="molecule type" value="Genomic_DNA"/>
</dbReference>
<evidence type="ECO:0000313" key="4">
    <source>
        <dbReference type="Proteomes" id="UP000792457"/>
    </source>
</evidence>
<dbReference type="PANTHER" id="PTHR23329">
    <property type="entry name" value="TUFTELIN-INTERACTING PROTEIN 11-RELATED"/>
    <property type="match status" value="1"/>
</dbReference>
<comment type="similarity">
    <text evidence="1">Belongs to the TFP11/STIP family.</text>
</comment>
<reference evidence="3" key="2">
    <citation type="submission" date="2017-10" db="EMBL/GenBank/DDBJ databases">
        <title>Ladona fulva Genome sequencing and assembly.</title>
        <authorList>
            <person name="Murali S."/>
            <person name="Richards S."/>
            <person name="Bandaranaike D."/>
            <person name="Bellair M."/>
            <person name="Blankenburg K."/>
            <person name="Chao H."/>
            <person name="Dinh H."/>
            <person name="Doddapaneni H."/>
            <person name="Dugan-Rocha S."/>
            <person name="Elkadiri S."/>
            <person name="Gnanaolivu R."/>
            <person name="Hernandez B."/>
            <person name="Skinner E."/>
            <person name="Javaid M."/>
            <person name="Lee S."/>
            <person name="Li M."/>
            <person name="Ming W."/>
            <person name="Munidasa M."/>
            <person name="Muniz J."/>
            <person name="Nguyen L."/>
            <person name="Hughes D."/>
            <person name="Osuji N."/>
            <person name="Pu L.-L."/>
            <person name="Puazo M."/>
            <person name="Qu C."/>
            <person name="Quiroz J."/>
            <person name="Raj R."/>
            <person name="Weissenberger G."/>
            <person name="Xin Y."/>
            <person name="Zou X."/>
            <person name="Han Y."/>
            <person name="Worley K."/>
            <person name="Muzny D."/>
            <person name="Gibbs R."/>
        </authorList>
    </citation>
    <scope>NUCLEOTIDE SEQUENCE</scope>
    <source>
        <strain evidence="3">Sampled in the wild</strain>
    </source>
</reference>
<dbReference type="Proteomes" id="UP000792457">
    <property type="component" value="Unassembled WGS sequence"/>
</dbReference>
<proteinExistence type="inferred from homology"/>
<comment type="caution">
    <text evidence="3">The sequence shown here is derived from an EMBL/GenBank/DDBJ whole genome shotgun (WGS) entry which is preliminary data.</text>
</comment>
<evidence type="ECO:0000259" key="2">
    <source>
        <dbReference type="PROSITE" id="PS50174"/>
    </source>
</evidence>
<dbReference type="OrthoDB" id="4822at2759"/>
<keyword evidence="4" id="KW-1185">Reference proteome</keyword>
<accession>A0A8K0K0R2</accession>
<evidence type="ECO:0000313" key="3">
    <source>
        <dbReference type="EMBL" id="KAG8226104.1"/>
    </source>
</evidence>
<dbReference type="GO" id="GO:0000390">
    <property type="term" value="P:spliceosomal complex disassembly"/>
    <property type="evidence" value="ECO:0007669"/>
    <property type="project" value="InterPro"/>
</dbReference>
<dbReference type="GO" id="GO:0003676">
    <property type="term" value="F:nucleic acid binding"/>
    <property type="evidence" value="ECO:0007669"/>
    <property type="project" value="InterPro"/>
</dbReference>
<dbReference type="SMART" id="SM00443">
    <property type="entry name" value="G_patch"/>
    <property type="match status" value="1"/>
</dbReference>
<dbReference type="PANTHER" id="PTHR23329:SF1">
    <property type="entry name" value="TUFTELIN-INTERACTING PROTEIN 11"/>
    <property type="match status" value="1"/>
</dbReference>
<sequence>MGFQPGKGLGKDLQGISAPIEAHLRKGRGAIGAYGPEKGQKVAEVKADSEEEEMKEYSEILSQWRKGDKGKKTKVRYVYKSVDEVLEEGKSKKMKKEYSHLSKVKVIDMTGPERRVLSGYHAIAGQQRPTDEWEIRKEKKFENFALPELQHNLNILVEMCEQDIIENDKRLRYAKDRIVALEQEESSLGKLVSQEKEQVAALESLLSVIESITEKGENELTLEKAAECFNDLKENYYEAYKMYELGELAVGIVAPLLKKRLEETWKPLDNPKGSEELQNIFRQWRDMLEWSGRSGSNSISADMDGGMADPYHRLIWEAWMPSIRAAVSEWNCRGKCEVMIEILEAWMPLIPSWVLDSICDRLILPKIQAAVECWNPLTDTVPIHAWIHPWLPLLGSRLEIVYPTIRQKLSVALVNWHPSDRSARLMLTPWSKAFPKGDMDAFLVKNILPKLQVALQEFQINPHQQHLDQWNWVMEWVDLIPIHIMTTLLEKFFFPKWLQVNLY</sequence>
<dbReference type="Pfam" id="PF01585">
    <property type="entry name" value="G-patch"/>
    <property type="match status" value="1"/>
</dbReference>
<dbReference type="PROSITE" id="PS50174">
    <property type="entry name" value="G_PATCH"/>
    <property type="match status" value="1"/>
</dbReference>
<reference evidence="3" key="1">
    <citation type="submission" date="2013-04" db="EMBL/GenBank/DDBJ databases">
        <authorList>
            <person name="Qu J."/>
            <person name="Murali S.C."/>
            <person name="Bandaranaike D."/>
            <person name="Bellair M."/>
            <person name="Blankenburg K."/>
            <person name="Chao H."/>
            <person name="Dinh H."/>
            <person name="Doddapaneni H."/>
            <person name="Downs B."/>
            <person name="Dugan-Rocha S."/>
            <person name="Elkadiri S."/>
            <person name="Gnanaolivu R.D."/>
            <person name="Hernandez B."/>
            <person name="Javaid M."/>
            <person name="Jayaseelan J.C."/>
            <person name="Lee S."/>
            <person name="Li M."/>
            <person name="Ming W."/>
            <person name="Munidasa M."/>
            <person name="Muniz J."/>
            <person name="Nguyen L."/>
            <person name="Ongeri F."/>
            <person name="Osuji N."/>
            <person name="Pu L.-L."/>
            <person name="Puazo M."/>
            <person name="Qu C."/>
            <person name="Quiroz J."/>
            <person name="Raj R."/>
            <person name="Weissenberger G."/>
            <person name="Xin Y."/>
            <person name="Zou X."/>
            <person name="Han Y."/>
            <person name="Richards S."/>
            <person name="Worley K."/>
            <person name="Muzny D."/>
            <person name="Gibbs R."/>
        </authorList>
    </citation>
    <scope>NUCLEOTIDE SEQUENCE</scope>
    <source>
        <strain evidence="3">Sampled in the wild</strain>
    </source>
</reference>
<name>A0A8K0K0R2_LADFU</name>
<dbReference type="InterPro" id="IPR000467">
    <property type="entry name" value="G_patch_dom"/>
</dbReference>
<dbReference type="InterPro" id="IPR045211">
    <property type="entry name" value="TFP11/STIP/Ntr1"/>
</dbReference>
<dbReference type="AlphaFoldDB" id="A0A8K0K0R2"/>
<dbReference type="Pfam" id="PF07842">
    <property type="entry name" value="GCFC"/>
    <property type="match status" value="1"/>
</dbReference>
<dbReference type="InterPro" id="IPR022783">
    <property type="entry name" value="GCFC_dom"/>
</dbReference>
<organism evidence="3 4">
    <name type="scientific">Ladona fulva</name>
    <name type="common">Scarce chaser dragonfly</name>
    <name type="synonym">Libellula fulva</name>
    <dbReference type="NCBI Taxonomy" id="123851"/>
    <lineage>
        <taxon>Eukaryota</taxon>
        <taxon>Metazoa</taxon>
        <taxon>Ecdysozoa</taxon>
        <taxon>Arthropoda</taxon>
        <taxon>Hexapoda</taxon>
        <taxon>Insecta</taxon>
        <taxon>Pterygota</taxon>
        <taxon>Palaeoptera</taxon>
        <taxon>Odonata</taxon>
        <taxon>Epiprocta</taxon>
        <taxon>Anisoptera</taxon>
        <taxon>Libelluloidea</taxon>
        <taxon>Libellulidae</taxon>
        <taxon>Ladona</taxon>
    </lineage>
</organism>
<evidence type="ECO:0000256" key="1">
    <source>
        <dbReference type="ARBA" id="ARBA00010900"/>
    </source>
</evidence>